<keyword evidence="2 3" id="KW-0067">ATP-binding</keyword>
<dbReference type="Pfam" id="PF03477">
    <property type="entry name" value="ATP-cone"/>
    <property type="match status" value="1"/>
</dbReference>
<protein>
    <submittedName>
        <fullName evidence="5">2-phosphoglycerate kinase</fullName>
        <ecNumber evidence="5">2.7.2.-</ecNumber>
    </submittedName>
</protein>
<evidence type="ECO:0000313" key="6">
    <source>
        <dbReference type="Proteomes" id="UP000569951"/>
    </source>
</evidence>
<keyword evidence="5" id="KW-0418">Kinase</keyword>
<dbReference type="InterPro" id="IPR027417">
    <property type="entry name" value="P-loop_NTPase"/>
</dbReference>
<accession>A0A841I2N7</accession>
<proteinExistence type="predicted"/>
<comment type="caution">
    <text evidence="5">The sequence shown here is derived from an EMBL/GenBank/DDBJ whole genome shotgun (WGS) entry which is preliminary data.</text>
</comment>
<dbReference type="GO" id="GO:0005524">
    <property type="term" value="F:ATP binding"/>
    <property type="evidence" value="ECO:0007669"/>
    <property type="project" value="UniProtKB-UniRule"/>
</dbReference>
<dbReference type="PANTHER" id="PTHR33477:SF3">
    <property type="entry name" value="P-LOOP NTPASE DOMAIN-CONTAINING PROTEIN LPA1 HOMOLOG 1"/>
    <property type="match status" value="1"/>
</dbReference>
<dbReference type="RefSeq" id="WP_183988076.1">
    <property type="nucleotide sequence ID" value="NZ_JACHHG010000010.1"/>
</dbReference>
<dbReference type="SUPFAM" id="SSF52540">
    <property type="entry name" value="P-loop containing nucleoside triphosphate hydrolases"/>
    <property type="match status" value="1"/>
</dbReference>
<dbReference type="Gene3D" id="3.40.50.300">
    <property type="entry name" value="P-loop containing nucleotide triphosphate hydrolases"/>
    <property type="match status" value="1"/>
</dbReference>
<evidence type="ECO:0000256" key="1">
    <source>
        <dbReference type="ARBA" id="ARBA00022741"/>
    </source>
</evidence>
<dbReference type="InterPro" id="IPR005144">
    <property type="entry name" value="ATP-cone_dom"/>
</dbReference>
<organism evidence="5 6">
    <name type="scientific">Deinobacterium chartae</name>
    <dbReference type="NCBI Taxonomy" id="521158"/>
    <lineage>
        <taxon>Bacteria</taxon>
        <taxon>Thermotogati</taxon>
        <taxon>Deinococcota</taxon>
        <taxon>Deinococci</taxon>
        <taxon>Deinococcales</taxon>
        <taxon>Deinococcaceae</taxon>
        <taxon>Deinobacterium</taxon>
    </lineage>
</organism>
<dbReference type="EC" id="2.7.2.-" evidence="5"/>
<keyword evidence="6" id="KW-1185">Reference proteome</keyword>
<reference evidence="5 6" key="1">
    <citation type="submission" date="2020-08" db="EMBL/GenBank/DDBJ databases">
        <title>Genomic Encyclopedia of Type Strains, Phase IV (KMG-IV): sequencing the most valuable type-strain genomes for metagenomic binning, comparative biology and taxonomic classification.</title>
        <authorList>
            <person name="Goeker M."/>
        </authorList>
    </citation>
    <scope>NUCLEOTIDE SEQUENCE [LARGE SCALE GENOMIC DNA]</scope>
    <source>
        <strain evidence="5 6">DSM 21458</strain>
    </source>
</reference>
<dbReference type="PANTHER" id="PTHR33477">
    <property type="entry name" value="P-LOOP NTPASE DOMAIN-CONTAINING PROTEIN LPA1 HOMOLOG 1"/>
    <property type="match status" value="1"/>
</dbReference>
<sequence>MREIFVSSGQHRWPFSKGLVIESLLNAGVDQEAGAAIARNVEQYLLDTDQRVITPDELKALVSRFARELLGADFGQRFAAQTPTFEDINVVDGGSRLPFSRGILARSLEGAGLMPKQAYAVAKEVDRRLRQSGVHELPLEQVERLTEEVLEELIGHAAREAYLARYHQRGLMAVVDEGGVTFPFSKGILAQSLLATGLSPALAHRIARETELRLRQEDLRAVPRHHLRALVEEILRREIGDDMADRYRLLRAIRRPQRPIIILIGGVTGTGKSFLASEIAYRLGITRVVSTDSVREVMRAMVSPALLPALHASTFDAWHALFGGDSDDRPDREQLLLGFREQVQQVSVGLEAIVTRSAAEHTSLVVEGVHLVPGFLMSKPFENAVVVPMVVTVPDAEEHRKHFYSRDQETRHHRPMQRYLRHFSEIRALQDYVRSAALENGVPLLDGLSLDRAAEQAIEVIAQRVLGNLTALERATLED</sequence>
<evidence type="ECO:0000256" key="2">
    <source>
        <dbReference type="ARBA" id="ARBA00022840"/>
    </source>
</evidence>
<dbReference type="NCBIfam" id="NF008994">
    <property type="entry name" value="PRK12337.1"/>
    <property type="match status" value="1"/>
</dbReference>
<evidence type="ECO:0000259" key="4">
    <source>
        <dbReference type="PROSITE" id="PS51161"/>
    </source>
</evidence>
<keyword evidence="1 3" id="KW-0547">Nucleotide-binding</keyword>
<keyword evidence="5" id="KW-0808">Transferase</keyword>
<dbReference type="AlphaFoldDB" id="A0A841I2N7"/>
<evidence type="ECO:0000313" key="5">
    <source>
        <dbReference type="EMBL" id="MBB6099326.1"/>
    </source>
</evidence>
<feature type="domain" description="ATP-cone" evidence="4">
    <location>
        <begin position="88"/>
        <end position="173"/>
    </location>
</feature>
<evidence type="ECO:0000256" key="3">
    <source>
        <dbReference type="PROSITE-ProRule" id="PRU00492"/>
    </source>
</evidence>
<dbReference type="GO" id="GO:0016301">
    <property type="term" value="F:kinase activity"/>
    <property type="evidence" value="ECO:0007669"/>
    <property type="project" value="UniProtKB-KW"/>
</dbReference>
<name>A0A841I2N7_9DEIO</name>
<gene>
    <name evidence="5" type="ORF">HNR42_002764</name>
</gene>
<dbReference type="EMBL" id="JACHHG010000010">
    <property type="protein sequence ID" value="MBB6099326.1"/>
    <property type="molecule type" value="Genomic_DNA"/>
</dbReference>
<dbReference type="PROSITE" id="PS51161">
    <property type="entry name" value="ATP_CONE"/>
    <property type="match status" value="1"/>
</dbReference>
<dbReference type="Proteomes" id="UP000569951">
    <property type="component" value="Unassembled WGS sequence"/>
</dbReference>